<comment type="catalytic activity">
    <reaction evidence="7">
        <text>L-threonyl-[protein] + ATP = O-phospho-L-threonyl-[protein] + ADP + H(+)</text>
        <dbReference type="Rhea" id="RHEA:46608"/>
        <dbReference type="Rhea" id="RHEA-COMP:11060"/>
        <dbReference type="Rhea" id="RHEA-COMP:11605"/>
        <dbReference type="ChEBI" id="CHEBI:15378"/>
        <dbReference type="ChEBI" id="CHEBI:30013"/>
        <dbReference type="ChEBI" id="CHEBI:30616"/>
        <dbReference type="ChEBI" id="CHEBI:61977"/>
        <dbReference type="ChEBI" id="CHEBI:456216"/>
        <dbReference type="EC" id="2.7.11.1"/>
    </reaction>
</comment>
<dbReference type="Gene3D" id="3.30.200.20">
    <property type="entry name" value="Phosphorylase Kinase, domain 1"/>
    <property type="match status" value="1"/>
</dbReference>
<gene>
    <name evidence="11" type="primary">hrk1</name>
    <name evidence="11" type="ORF">Hypma_012776</name>
</gene>
<name>A0A369JJN7_HYPMA</name>
<evidence type="ECO:0000313" key="11">
    <source>
        <dbReference type="EMBL" id="RDB19923.1"/>
    </source>
</evidence>
<evidence type="ECO:0000313" key="12">
    <source>
        <dbReference type="Proteomes" id="UP000076154"/>
    </source>
</evidence>
<dbReference type="InParanoid" id="A0A369JJN7"/>
<dbReference type="GO" id="GO:0035556">
    <property type="term" value="P:intracellular signal transduction"/>
    <property type="evidence" value="ECO:0007669"/>
    <property type="project" value="TreeGrafter"/>
</dbReference>
<evidence type="ECO:0000256" key="2">
    <source>
        <dbReference type="ARBA" id="ARBA00022527"/>
    </source>
</evidence>
<keyword evidence="3" id="KW-0808">Transferase</keyword>
<organism evidence="11 12">
    <name type="scientific">Hypsizygus marmoreus</name>
    <name type="common">White beech mushroom</name>
    <name type="synonym">Agaricus marmoreus</name>
    <dbReference type="NCBI Taxonomy" id="39966"/>
    <lineage>
        <taxon>Eukaryota</taxon>
        <taxon>Fungi</taxon>
        <taxon>Dikarya</taxon>
        <taxon>Basidiomycota</taxon>
        <taxon>Agaricomycotina</taxon>
        <taxon>Agaricomycetes</taxon>
        <taxon>Agaricomycetidae</taxon>
        <taxon>Agaricales</taxon>
        <taxon>Tricholomatineae</taxon>
        <taxon>Lyophyllaceae</taxon>
        <taxon>Hypsizygus</taxon>
    </lineage>
</organism>
<feature type="region of interest" description="Disordered" evidence="9">
    <location>
        <begin position="633"/>
        <end position="652"/>
    </location>
</feature>
<dbReference type="PANTHER" id="PTHR24419">
    <property type="entry name" value="INTERLEUKIN-1 RECEPTOR-ASSOCIATED KINASE"/>
    <property type="match status" value="1"/>
</dbReference>
<evidence type="ECO:0000259" key="10">
    <source>
        <dbReference type="SMART" id="SM01331"/>
    </source>
</evidence>
<keyword evidence="5 11" id="KW-0418">Kinase</keyword>
<evidence type="ECO:0000256" key="9">
    <source>
        <dbReference type="SAM" id="MobiDB-lite"/>
    </source>
</evidence>
<keyword evidence="4" id="KW-0547">Nucleotide-binding</keyword>
<dbReference type="Gene3D" id="1.10.510.10">
    <property type="entry name" value="Transferase(Phosphotransferase) domain 1"/>
    <property type="match status" value="1"/>
</dbReference>
<dbReference type="InterPro" id="IPR024604">
    <property type="entry name" value="GSG2_C"/>
</dbReference>
<dbReference type="PANTHER" id="PTHR24419:SF18">
    <property type="entry name" value="SERINE_THREONINE-PROTEIN KINASE HASPIN"/>
    <property type="match status" value="1"/>
</dbReference>
<dbReference type="GO" id="GO:0005524">
    <property type="term" value="F:ATP binding"/>
    <property type="evidence" value="ECO:0007669"/>
    <property type="project" value="UniProtKB-KW"/>
</dbReference>
<evidence type="ECO:0000256" key="4">
    <source>
        <dbReference type="ARBA" id="ARBA00022741"/>
    </source>
</evidence>
<evidence type="ECO:0000256" key="3">
    <source>
        <dbReference type="ARBA" id="ARBA00022679"/>
    </source>
</evidence>
<evidence type="ECO:0000256" key="5">
    <source>
        <dbReference type="ARBA" id="ARBA00022777"/>
    </source>
</evidence>
<feature type="domain" description="Serine/threonine-protein kinase haspin C-terminal" evidence="10">
    <location>
        <begin position="688"/>
        <end position="765"/>
    </location>
</feature>
<dbReference type="SUPFAM" id="SSF56112">
    <property type="entry name" value="Protein kinase-like (PK-like)"/>
    <property type="match status" value="1"/>
</dbReference>
<keyword evidence="12" id="KW-1185">Reference proteome</keyword>
<accession>A0A369JJN7</accession>
<reference evidence="11" key="1">
    <citation type="submission" date="2018-04" db="EMBL/GenBank/DDBJ databases">
        <title>Whole genome sequencing of Hypsizygus marmoreus.</title>
        <authorList>
            <person name="Choi I.-G."/>
            <person name="Min B."/>
            <person name="Kim J.-G."/>
            <person name="Kim S."/>
            <person name="Oh Y.-L."/>
            <person name="Kong W.-S."/>
            <person name="Park H."/>
            <person name="Jeong J."/>
            <person name="Song E.-S."/>
        </authorList>
    </citation>
    <scope>NUCLEOTIDE SEQUENCE [LARGE SCALE GENOMIC DNA]</scope>
    <source>
        <strain evidence="11">51987-8</strain>
    </source>
</reference>
<dbReference type="SMART" id="SM01331">
    <property type="entry name" value="DUF3635"/>
    <property type="match status" value="1"/>
</dbReference>
<feature type="region of interest" description="Disordered" evidence="9">
    <location>
        <begin position="239"/>
        <end position="272"/>
    </location>
</feature>
<evidence type="ECO:0000256" key="8">
    <source>
        <dbReference type="ARBA" id="ARBA00048679"/>
    </source>
</evidence>
<dbReference type="EMBL" id="LUEZ02000071">
    <property type="protein sequence ID" value="RDB19923.1"/>
    <property type="molecule type" value="Genomic_DNA"/>
</dbReference>
<dbReference type="Proteomes" id="UP000076154">
    <property type="component" value="Unassembled WGS sequence"/>
</dbReference>
<comment type="catalytic activity">
    <reaction evidence="8">
        <text>L-seryl-[protein] + ATP = O-phospho-L-seryl-[protein] + ADP + H(+)</text>
        <dbReference type="Rhea" id="RHEA:17989"/>
        <dbReference type="Rhea" id="RHEA-COMP:9863"/>
        <dbReference type="Rhea" id="RHEA-COMP:11604"/>
        <dbReference type="ChEBI" id="CHEBI:15378"/>
        <dbReference type="ChEBI" id="CHEBI:29999"/>
        <dbReference type="ChEBI" id="CHEBI:30616"/>
        <dbReference type="ChEBI" id="CHEBI:83421"/>
        <dbReference type="ChEBI" id="CHEBI:456216"/>
        <dbReference type="EC" id="2.7.11.1"/>
    </reaction>
</comment>
<dbReference type="GO" id="GO:0072354">
    <property type="term" value="F:histone H3T3 kinase activity"/>
    <property type="evidence" value="ECO:0007669"/>
    <property type="project" value="TreeGrafter"/>
</dbReference>
<comment type="caution">
    <text evidence="11">The sequence shown here is derived from an EMBL/GenBank/DDBJ whole genome shotgun (WGS) entry which is preliminary data.</text>
</comment>
<dbReference type="STRING" id="39966.A0A369JJN7"/>
<dbReference type="GO" id="GO:0005737">
    <property type="term" value="C:cytoplasm"/>
    <property type="evidence" value="ECO:0007669"/>
    <property type="project" value="TreeGrafter"/>
</dbReference>
<dbReference type="Pfam" id="PF12330">
    <property type="entry name" value="Haspin_kinase"/>
    <property type="match status" value="1"/>
</dbReference>
<protein>
    <recommendedName>
        <fullName evidence="1">non-specific serine/threonine protein kinase</fullName>
        <ecNumber evidence="1">2.7.11.1</ecNumber>
    </recommendedName>
</protein>
<feature type="region of interest" description="Disordered" evidence="9">
    <location>
        <begin position="781"/>
        <end position="811"/>
    </location>
</feature>
<feature type="region of interest" description="Disordered" evidence="9">
    <location>
        <begin position="98"/>
        <end position="141"/>
    </location>
</feature>
<proteinExistence type="predicted"/>
<evidence type="ECO:0000256" key="7">
    <source>
        <dbReference type="ARBA" id="ARBA00047899"/>
    </source>
</evidence>
<dbReference type="OrthoDB" id="5327538at2759"/>
<dbReference type="GO" id="GO:0000278">
    <property type="term" value="P:mitotic cell cycle"/>
    <property type="evidence" value="ECO:0007669"/>
    <property type="project" value="TreeGrafter"/>
</dbReference>
<dbReference type="EC" id="2.7.11.1" evidence="1"/>
<evidence type="ECO:0000256" key="6">
    <source>
        <dbReference type="ARBA" id="ARBA00022840"/>
    </source>
</evidence>
<evidence type="ECO:0000256" key="1">
    <source>
        <dbReference type="ARBA" id="ARBA00012513"/>
    </source>
</evidence>
<keyword evidence="2" id="KW-0723">Serine/threonine-protein kinase</keyword>
<sequence>MLGTRTKQVYSYGKRNQRIVNVSEERDRRKAVPNIFDDMDPAPPLAPLVSKMKRRENAVLARPRTPSPKVIRISRKKRLSPTLSPAKKRTRVAQIIESEAHKQDSPVLQPKAKHRSLKENTAPTTPRAPLAHFPVNLPGSPAVMGRPRGGRIPSAKGTPLKLNKPFSPFVDVDIMVLDNEGRTLRQERRVSRTDVEANPIIHPVLPQPNHLPRGKRSLGLADVIDDDIEFVEKLRPPKRSARRTVVYSDDSDSEDEANPLPPVLPKNAFSSQSKPPALLKAGSSQLLIEVVIPPAPYRLQAISNSGQAPRLPQVSATPSPPQSPAPLLAHPHYQYISSPVTRPRQLTPIRRGGRRTLFEPPSPPSPTLTDIDLSLYFEELNITGSSSGDDSSLPEPEIPEYLRPLLEECHQESCGPIEFSSFIETFPFDPVVQSDGNSPHDSNFRKIGEASYSEVFGIGNVVLKVIPLRDETAAAAGRAQVRQNNNMEEEDGPAPSDAKDVLKEMIVTRAMGEVCDGFVKLLKTYIVRGKYPEVLLRLWDEYDQKKGSESVRPDKFLVSQVYAIIVLPNGGPDLEAYKFVNASKMGWRQACSLFWQVAKSLAHAEQLVSFEHRDLHWGQILVKNLQMPAALPLRTRNPNSRSTPKAPRIAMDDPTHGVQATLIDLGLSRMDAGDGAGGEKVHWTPFDDEVFMGEGDYQFDVYRIMKEHNGGEWDDFNPVTNVMWLHYLARKLLHSKNLKPPPASRSKSSNETAAFTEKDCYDCLIDIDRWLGQCLASIAPTQTKSGPKSTGRRKTQAPLPSKPLPSPSPSCAGEIVVYAVKKGWIKPTSS</sequence>
<dbReference type="AlphaFoldDB" id="A0A369JJN7"/>
<dbReference type="GO" id="GO:0005634">
    <property type="term" value="C:nucleus"/>
    <property type="evidence" value="ECO:0007669"/>
    <property type="project" value="TreeGrafter"/>
</dbReference>
<keyword evidence="6" id="KW-0067">ATP-binding</keyword>
<dbReference type="InterPro" id="IPR011009">
    <property type="entry name" value="Kinase-like_dom_sf"/>
</dbReference>